<dbReference type="GO" id="GO:0005840">
    <property type="term" value="C:ribosome"/>
    <property type="evidence" value="ECO:0007669"/>
    <property type="project" value="UniProtKB-KW"/>
</dbReference>
<keyword evidence="3" id="KW-0949">S-adenosyl-L-methionine</keyword>
<dbReference type="SUPFAM" id="SSF53335">
    <property type="entry name" value="S-adenosyl-L-methionine-dependent methyltransferases"/>
    <property type="match status" value="1"/>
</dbReference>
<dbReference type="CDD" id="cd02440">
    <property type="entry name" value="AdoMet_MTases"/>
    <property type="match status" value="1"/>
</dbReference>
<dbReference type="GO" id="GO:0032259">
    <property type="term" value="P:methylation"/>
    <property type="evidence" value="ECO:0007669"/>
    <property type="project" value="UniProtKB-KW"/>
</dbReference>
<dbReference type="PROSITE" id="PS00092">
    <property type="entry name" value="N6_MTASE"/>
    <property type="match status" value="1"/>
</dbReference>
<name>A0ABX6N5H6_9BURK</name>
<dbReference type="InterPro" id="IPR029063">
    <property type="entry name" value="SAM-dependent_MTases_sf"/>
</dbReference>
<dbReference type="NCBIfam" id="TIGR03533">
    <property type="entry name" value="L3_gln_methyl"/>
    <property type="match status" value="1"/>
</dbReference>
<proteinExistence type="predicted"/>
<dbReference type="Gene3D" id="3.40.50.150">
    <property type="entry name" value="Vaccinia Virus protein VP39"/>
    <property type="match status" value="1"/>
</dbReference>
<feature type="domain" description="Methyltransferase small" evidence="4">
    <location>
        <begin position="140"/>
        <end position="220"/>
    </location>
</feature>
<dbReference type="InterPro" id="IPR007848">
    <property type="entry name" value="Small_mtfrase_dom"/>
</dbReference>
<keyword evidence="2 5" id="KW-0808">Transferase</keyword>
<dbReference type="EMBL" id="CP053084">
    <property type="protein sequence ID" value="QJR29644.1"/>
    <property type="molecule type" value="Genomic_DNA"/>
</dbReference>
<sequence length="304" mass="34314">MNQDYTAHIAVDPKELHTVRDWVRFYVSEMRRGQVFFGHGSSNAFDEAIYMVQSALSLPIGDVGPFWDARVTIQEANRLTRFITQRVVDRKPASYITGEAWLQGHAFKVDERVIIPRSFIAELLADQLTPWVNAPEMPFEILDMCTGSGCLAILAAYVFENAQVDAVDLSTEALSVARENIQLHEMKRRVHAIESDLFSNLNGKQYDFILTNPPYVNEASMKKLPPEYLHEPRMALAGGDSGMDLIQDILEQAPKHLKDGGFLVVELGNEKLHFEAAFPHLNPIWLETSAGDEQVFLLNKEDLV</sequence>
<dbReference type="PIRSF" id="PIRSF037167">
    <property type="entry name" value="Mtase_YfcB_prd"/>
    <property type="match status" value="1"/>
</dbReference>
<dbReference type="PANTHER" id="PTHR47806:SF1">
    <property type="entry name" value="RIBOSOMAL PROTEIN UL3 GLUTAMINE METHYLTRANSFERASE"/>
    <property type="match status" value="1"/>
</dbReference>
<dbReference type="RefSeq" id="WP_171099128.1">
    <property type="nucleotide sequence ID" value="NZ_CP053084.1"/>
</dbReference>
<dbReference type="EC" id="2.1.1.298" evidence="5"/>
<dbReference type="InterPro" id="IPR004556">
    <property type="entry name" value="HemK-like"/>
</dbReference>
<gene>
    <name evidence="5" type="primary">prmB</name>
    <name evidence="5" type="ORF">HKT17_07915</name>
</gene>
<dbReference type="PANTHER" id="PTHR47806">
    <property type="entry name" value="50S RIBOSOMAL PROTEIN L3 GLUTAMINE METHYLTRANSFERASE"/>
    <property type="match status" value="1"/>
</dbReference>
<dbReference type="InterPro" id="IPR017127">
    <property type="entry name" value="Ribosome_uL3_MTase"/>
</dbReference>
<accession>A0ABX6N5H6</accession>
<dbReference type="GO" id="GO:0008168">
    <property type="term" value="F:methyltransferase activity"/>
    <property type="evidence" value="ECO:0007669"/>
    <property type="project" value="UniProtKB-KW"/>
</dbReference>
<evidence type="ECO:0000313" key="6">
    <source>
        <dbReference type="Proteomes" id="UP000501130"/>
    </source>
</evidence>
<dbReference type="Pfam" id="PF05175">
    <property type="entry name" value="MTS"/>
    <property type="match status" value="1"/>
</dbReference>
<keyword evidence="5" id="KW-0687">Ribonucleoprotein</keyword>
<evidence type="ECO:0000256" key="3">
    <source>
        <dbReference type="ARBA" id="ARBA00022691"/>
    </source>
</evidence>
<protein>
    <submittedName>
        <fullName evidence="5">50S ribosomal protein L3 N(5)-glutamine methyltransferase</fullName>
        <ecNumber evidence="5">2.1.1.298</ecNumber>
    </submittedName>
</protein>
<keyword evidence="5" id="KW-0689">Ribosomal protein</keyword>
<evidence type="ECO:0000256" key="2">
    <source>
        <dbReference type="ARBA" id="ARBA00022679"/>
    </source>
</evidence>
<evidence type="ECO:0000256" key="1">
    <source>
        <dbReference type="ARBA" id="ARBA00022603"/>
    </source>
</evidence>
<dbReference type="Proteomes" id="UP000501130">
    <property type="component" value="Chromosome"/>
</dbReference>
<evidence type="ECO:0000313" key="5">
    <source>
        <dbReference type="EMBL" id="QJR29644.1"/>
    </source>
</evidence>
<dbReference type="NCBIfam" id="TIGR00536">
    <property type="entry name" value="hemK_fam"/>
    <property type="match status" value="1"/>
</dbReference>
<dbReference type="InterPro" id="IPR002052">
    <property type="entry name" value="DNA_methylase_N6_adenine_CS"/>
</dbReference>
<organism evidence="5 6">
    <name type="scientific">Limnobacter profundi</name>
    <dbReference type="NCBI Taxonomy" id="2732163"/>
    <lineage>
        <taxon>Bacteria</taxon>
        <taxon>Pseudomonadati</taxon>
        <taxon>Pseudomonadota</taxon>
        <taxon>Betaproteobacteria</taxon>
        <taxon>Burkholderiales</taxon>
        <taxon>Burkholderiaceae</taxon>
        <taxon>Limnobacter</taxon>
    </lineage>
</organism>
<keyword evidence="6" id="KW-1185">Reference proteome</keyword>
<keyword evidence="1 5" id="KW-0489">Methyltransferase</keyword>
<evidence type="ECO:0000259" key="4">
    <source>
        <dbReference type="Pfam" id="PF05175"/>
    </source>
</evidence>
<reference evidence="5 6" key="1">
    <citation type="submission" date="2020-05" db="EMBL/GenBank/DDBJ databases">
        <title>Compete genome of Limnobacter sp. SAORIC-580.</title>
        <authorList>
            <person name="Song J."/>
            <person name="Cho J.-C."/>
        </authorList>
    </citation>
    <scope>NUCLEOTIDE SEQUENCE [LARGE SCALE GENOMIC DNA]</scope>
    <source>
        <strain evidence="5 6">SAORIC-580</strain>
    </source>
</reference>